<dbReference type="AlphaFoldDB" id="A0A9P9BKN2"/>
<proteinExistence type="predicted"/>
<name>A0A9P9BKN2_9PEZI</name>
<protein>
    <submittedName>
        <fullName evidence="1">Uncharacterized protein</fullName>
    </submittedName>
</protein>
<evidence type="ECO:0000313" key="2">
    <source>
        <dbReference type="Proteomes" id="UP000756346"/>
    </source>
</evidence>
<dbReference type="Proteomes" id="UP000756346">
    <property type="component" value="Unassembled WGS sequence"/>
</dbReference>
<comment type="caution">
    <text evidence="1">The sequence shown here is derived from an EMBL/GenBank/DDBJ whole genome shotgun (WGS) entry which is preliminary data.</text>
</comment>
<evidence type="ECO:0000313" key="1">
    <source>
        <dbReference type="EMBL" id="KAH7020772.1"/>
    </source>
</evidence>
<organism evidence="1 2">
    <name type="scientific">Microdochium trichocladiopsis</name>
    <dbReference type="NCBI Taxonomy" id="1682393"/>
    <lineage>
        <taxon>Eukaryota</taxon>
        <taxon>Fungi</taxon>
        <taxon>Dikarya</taxon>
        <taxon>Ascomycota</taxon>
        <taxon>Pezizomycotina</taxon>
        <taxon>Sordariomycetes</taxon>
        <taxon>Xylariomycetidae</taxon>
        <taxon>Xylariales</taxon>
        <taxon>Microdochiaceae</taxon>
        <taxon>Microdochium</taxon>
    </lineage>
</organism>
<accession>A0A9P9BKN2</accession>
<keyword evidence="2" id="KW-1185">Reference proteome</keyword>
<reference evidence="1" key="1">
    <citation type="journal article" date="2021" name="Nat. Commun.">
        <title>Genetic determinants of endophytism in the Arabidopsis root mycobiome.</title>
        <authorList>
            <person name="Mesny F."/>
            <person name="Miyauchi S."/>
            <person name="Thiergart T."/>
            <person name="Pickel B."/>
            <person name="Atanasova L."/>
            <person name="Karlsson M."/>
            <person name="Huettel B."/>
            <person name="Barry K.W."/>
            <person name="Haridas S."/>
            <person name="Chen C."/>
            <person name="Bauer D."/>
            <person name="Andreopoulos W."/>
            <person name="Pangilinan J."/>
            <person name="LaButti K."/>
            <person name="Riley R."/>
            <person name="Lipzen A."/>
            <person name="Clum A."/>
            <person name="Drula E."/>
            <person name="Henrissat B."/>
            <person name="Kohler A."/>
            <person name="Grigoriev I.V."/>
            <person name="Martin F.M."/>
            <person name="Hacquard S."/>
        </authorList>
    </citation>
    <scope>NUCLEOTIDE SEQUENCE</scope>
    <source>
        <strain evidence="1">MPI-CAGE-CH-0230</strain>
    </source>
</reference>
<sequence length="297" mass="33755">MLFGNFAESKRTEVDGPDGTTEWLVELPDAPPQAMRKLFEIMHCRFVPFEQGKIRILYDLITMADCYDSVEILRPLSHVWVDGLRRLNVRELSATTLLAHAWVYYSLGQRADYEQTGTVLVLDSVPADFTKTAHLTALPPMLLDNVRALRLQLLGKLLEPLYNATTVLLEGNASPLGICVWKGTRYSSDNSIEQEKVDCEQRLLGLLVRELHRLRLWPRPDVADVDVAPRVLYNAMRRLAQPRKHMASDNHRNCVLELEPGNLANTGDDHNGLKGLEAFRYIASAKEVEFMARFTKK</sequence>
<gene>
    <name evidence="1" type="ORF">B0I36DRAFT_25522</name>
</gene>
<dbReference type="RefSeq" id="XP_046006973.1">
    <property type="nucleotide sequence ID" value="XM_046150865.1"/>
</dbReference>
<dbReference type="OrthoDB" id="10510554at2759"/>
<dbReference type="GeneID" id="70180411"/>
<dbReference type="EMBL" id="JAGTJQ010000010">
    <property type="protein sequence ID" value="KAH7020772.1"/>
    <property type="molecule type" value="Genomic_DNA"/>
</dbReference>